<protein>
    <submittedName>
        <fullName evidence="9">Aerobic-type carbon monoxide dehydrogenase, large subunit CoxL/CutL-like protein</fullName>
    </submittedName>
</protein>
<feature type="domain" description="2Fe-2S ferredoxin-type" evidence="8">
    <location>
        <begin position="4"/>
        <end position="81"/>
    </location>
</feature>
<accession>A0A653A7P7</accession>
<dbReference type="InterPro" id="IPR008274">
    <property type="entry name" value="AldOxase/xan_DH_MoCoBD1"/>
</dbReference>
<evidence type="ECO:0000259" key="8">
    <source>
        <dbReference type="PROSITE" id="PS51085"/>
    </source>
</evidence>
<reference evidence="9" key="1">
    <citation type="submission" date="2018-07" db="EMBL/GenBank/DDBJ databases">
        <authorList>
            <consortium name="Genoscope - CEA"/>
            <person name="William W."/>
        </authorList>
    </citation>
    <scope>NUCLEOTIDE SEQUENCE</scope>
    <source>
        <strain evidence="9">IK1</strain>
    </source>
</reference>
<dbReference type="SUPFAM" id="SSF47741">
    <property type="entry name" value="CO dehydrogenase ISP C-domain like"/>
    <property type="match status" value="1"/>
</dbReference>
<keyword evidence="5" id="KW-0408">Iron</keyword>
<dbReference type="Pfam" id="PF01315">
    <property type="entry name" value="Ald_Xan_dh_C"/>
    <property type="match status" value="1"/>
</dbReference>
<dbReference type="InterPro" id="IPR001041">
    <property type="entry name" value="2Fe-2S_ferredoxin-type"/>
</dbReference>
<dbReference type="Pfam" id="PF00111">
    <property type="entry name" value="Fer2"/>
    <property type="match status" value="1"/>
</dbReference>
<evidence type="ECO:0000256" key="4">
    <source>
        <dbReference type="ARBA" id="ARBA00023002"/>
    </source>
</evidence>
<dbReference type="InterPro" id="IPR037165">
    <property type="entry name" value="AldOxase/xan_DH_Mopterin-bd_sf"/>
</dbReference>
<dbReference type="GO" id="GO:0016491">
    <property type="term" value="F:oxidoreductase activity"/>
    <property type="evidence" value="ECO:0007669"/>
    <property type="project" value="UniProtKB-KW"/>
</dbReference>
<feature type="region of interest" description="Disordered" evidence="7">
    <location>
        <begin position="702"/>
        <end position="743"/>
    </location>
</feature>
<keyword evidence="6" id="KW-0411">Iron-sulfur</keyword>
<evidence type="ECO:0000256" key="3">
    <source>
        <dbReference type="ARBA" id="ARBA00022723"/>
    </source>
</evidence>
<dbReference type="SUPFAM" id="SSF54292">
    <property type="entry name" value="2Fe-2S ferredoxin-like"/>
    <property type="match status" value="1"/>
</dbReference>
<dbReference type="InterPro" id="IPR036856">
    <property type="entry name" value="Ald_Oxase/Xan_DH_a/b_sf"/>
</dbReference>
<evidence type="ECO:0000256" key="5">
    <source>
        <dbReference type="ARBA" id="ARBA00023004"/>
    </source>
</evidence>
<dbReference type="Gene3D" id="3.30.365.10">
    <property type="entry name" value="Aldehyde oxidase/xanthine dehydrogenase, molybdopterin binding domain"/>
    <property type="match status" value="4"/>
</dbReference>
<gene>
    <name evidence="9" type="ORF">TRIP_B330244</name>
</gene>
<dbReference type="FunFam" id="3.90.1170.50:FF:000001">
    <property type="entry name" value="Aldehyde oxidase 1"/>
    <property type="match status" value="1"/>
</dbReference>
<dbReference type="InterPro" id="IPR002888">
    <property type="entry name" value="2Fe-2S-bd"/>
</dbReference>
<evidence type="ECO:0000256" key="2">
    <source>
        <dbReference type="ARBA" id="ARBA00022714"/>
    </source>
</evidence>
<dbReference type="PANTHER" id="PTHR11908">
    <property type="entry name" value="XANTHINE DEHYDROGENASE"/>
    <property type="match status" value="1"/>
</dbReference>
<dbReference type="Gene3D" id="3.10.20.30">
    <property type="match status" value="1"/>
</dbReference>
<dbReference type="InterPro" id="IPR036884">
    <property type="entry name" value="2Fe-2S-bd_dom_sf"/>
</dbReference>
<dbReference type="Pfam" id="PF01799">
    <property type="entry name" value="Fer2_2"/>
    <property type="match status" value="1"/>
</dbReference>
<dbReference type="InterPro" id="IPR016208">
    <property type="entry name" value="Ald_Oxase/xanthine_DH-like"/>
</dbReference>
<keyword evidence="4" id="KW-0560">Oxidoreductase</keyword>
<organism evidence="9">
    <name type="scientific">Uncultured Desulfatiglans sp</name>
    <dbReference type="NCBI Taxonomy" id="1748965"/>
    <lineage>
        <taxon>Bacteria</taxon>
        <taxon>Pseudomonadati</taxon>
        <taxon>Thermodesulfobacteriota</taxon>
        <taxon>Desulfobacteria</taxon>
        <taxon>Desulfatiglandales</taxon>
        <taxon>Desulfatiglandaceae</taxon>
        <taxon>Desulfatiglans</taxon>
        <taxon>environmental samples</taxon>
    </lineage>
</organism>
<sequence>MRMKKISVKVNGRRYQFVVDAQRVLLDLLREDLHLIGAKQGCDRRGQCGACTVLVNGKATRSCLSRVTELDGAEVVTVEGLGTPENPHPIQEAFVLSGAVQCGFCTPGMVMSTKGLLDRNLDPGSEEIKKAFARNLCRCTGYAKIVDAVQLAARFLRDETSPDEVRPPIDGPVLGVSHPRPSAMMKACGVAEFAADIRVQGAAELAVVRSTEYHAKILSIDASEAERMPGVIGVMTARDIQGTNRIQFIVDDQPVLCDEKVRCLGDPVAVVAAATLAEAQAAAAEVKVRYEPLPVMLAPQEALAEGAMRVHDAYPNLCYEQPQIKGDAKRALGEAAVVVEAEFQTQINHQAPLEPEACVAYLEGDGESSVLVVIGRSIMIHSHKAMLQRALGWEAVRYEEAYSGGQFGIKIAITSEGIAGAAALHFRRAVRYVPSLQESMLMTTKRHSFTMKVKLAAGADGRLTAYANDFTVDNGAYMIIGSTVIRRALSMLSGAYDIPNVDVMARLVYTNNPAGGAARGAGPPQVNFALESAVDMLAEKLGIDPLEFRLKNSLLPGESVSTGATVEQWTFPEICKLIQPHYERARKDAAASRGGSIKRGVGLAAHSYGIGAPGDAAEVAVELDPDGGVTIFAAAADPGEGNDSMLTQIAAHLLELPLEKVRLVSRDTDRTTQTGPASGSRMTYMVGGALVAAVEQLRQGMREAGAATSQDLQRKGKATRYTGRKSVPSGALDPRTGQGPTFDSQVHNIQMAEVEVNMETGDVRVLKMTTAVDPGPVINPKNLEGQLEGGMDQGVGFALREEYIAGKTRDWVTFKFPTIKTAFDVEVITPLETPRKRGALGSTGIGEMTMVSTAPAVVNAIRDACGVRIFKLPATPENIRAALSRGRRN</sequence>
<dbReference type="Pfam" id="PF02738">
    <property type="entry name" value="MoCoBD_1"/>
    <property type="match status" value="1"/>
</dbReference>
<dbReference type="SMART" id="SM01008">
    <property type="entry name" value="Ald_Xan_dh_C"/>
    <property type="match status" value="1"/>
</dbReference>
<dbReference type="Pfam" id="PF20256">
    <property type="entry name" value="MoCoBD_2"/>
    <property type="match status" value="1"/>
</dbReference>
<dbReference type="GO" id="GO:0005506">
    <property type="term" value="F:iron ion binding"/>
    <property type="evidence" value="ECO:0007669"/>
    <property type="project" value="InterPro"/>
</dbReference>
<proteinExistence type="inferred from homology"/>
<keyword evidence="2" id="KW-0001">2Fe-2S</keyword>
<dbReference type="EMBL" id="UPXX01000027">
    <property type="protein sequence ID" value="VBB44067.1"/>
    <property type="molecule type" value="Genomic_DNA"/>
</dbReference>
<dbReference type="SUPFAM" id="SSF54665">
    <property type="entry name" value="CO dehydrogenase molybdoprotein N-domain-like"/>
    <property type="match status" value="1"/>
</dbReference>
<dbReference type="InterPro" id="IPR000674">
    <property type="entry name" value="Ald_Oxase/Xan_DH_a/b"/>
</dbReference>
<dbReference type="AlphaFoldDB" id="A0A653A7P7"/>
<evidence type="ECO:0000313" key="9">
    <source>
        <dbReference type="EMBL" id="VBB44067.1"/>
    </source>
</evidence>
<evidence type="ECO:0000256" key="1">
    <source>
        <dbReference type="ARBA" id="ARBA00006849"/>
    </source>
</evidence>
<dbReference type="GO" id="GO:0051537">
    <property type="term" value="F:2 iron, 2 sulfur cluster binding"/>
    <property type="evidence" value="ECO:0007669"/>
    <property type="project" value="UniProtKB-KW"/>
</dbReference>
<dbReference type="PROSITE" id="PS51085">
    <property type="entry name" value="2FE2S_FER_2"/>
    <property type="match status" value="1"/>
</dbReference>
<dbReference type="PANTHER" id="PTHR11908:SF157">
    <property type="entry name" value="XANTHINE DEHYDROGENASE SUBUNIT D-RELATED"/>
    <property type="match status" value="1"/>
</dbReference>
<name>A0A653A7P7_UNCDX</name>
<dbReference type="InterPro" id="IPR012675">
    <property type="entry name" value="Beta-grasp_dom_sf"/>
</dbReference>
<dbReference type="InterPro" id="IPR036010">
    <property type="entry name" value="2Fe-2S_ferredoxin-like_sf"/>
</dbReference>
<evidence type="ECO:0000256" key="6">
    <source>
        <dbReference type="ARBA" id="ARBA00023014"/>
    </source>
</evidence>
<comment type="similarity">
    <text evidence="1">Belongs to the xanthine dehydrogenase family.</text>
</comment>
<keyword evidence="3" id="KW-0479">Metal-binding</keyword>
<dbReference type="SUPFAM" id="SSF56003">
    <property type="entry name" value="Molybdenum cofactor-binding domain"/>
    <property type="match status" value="1"/>
</dbReference>
<dbReference type="Gene3D" id="3.90.1170.50">
    <property type="entry name" value="Aldehyde oxidase/xanthine dehydrogenase, a/b hammerhead"/>
    <property type="match status" value="1"/>
</dbReference>
<evidence type="ECO:0000256" key="7">
    <source>
        <dbReference type="SAM" id="MobiDB-lite"/>
    </source>
</evidence>
<dbReference type="FunFam" id="3.10.20.30:FF:000020">
    <property type="entry name" value="Xanthine dehydrogenase iron-sulfur subunit"/>
    <property type="match status" value="1"/>
</dbReference>
<dbReference type="Gene3D" id="1.10.150.120">
    <property type="entry name" value="[2Fe-2S]-binding domain"/>
    <property type="match status" value="1"/>
</dbReference>
<dbReference type="CDD" id="cd00207">
    <property type="entry name" value="fer2"/>
    <property type="match status" value="1"/>
</dbReference>
<dbReference type="InterPro" id="IPR046867">
    <property type="entry name" value="AldOxase/xan_DH_MoCoBD2"/>
</dbReference>